<feature type="domain" description="TF-B3" evidence="8">
    <location>
        <begin position="71"/>
        <end position="137"/>
    </location>
</feature>
<comment type="subcellular location">
    <subcellularLocation>
        <location evidence="1">Nucleus</location>
    </subcellularLocation>
</comment>
<keyword evidence="4" id="KW-0238">DNA-binding</keyword>
<keyword evidence="2" id="KW-0677">Repeat</keyword>
<dbReference type="SUPFAM" id="SSF101936">
    <property type="entry name" value="DNA-binding pseudobarrel domain"/>
    <property type="match status" value="1"/>
</dbReference>
<evidence type="ECO:0000256" key="6">
    <source>
        <dbReference type="ARBA" id="ARBA00023242"/>
    </source>
</evidence>
<evidence type="ECO:0000256" key="3">
    <source>
        <dbReference type="ARBA" id="ARBA00023015"/>
    </source>
</evidence>
<dbReference type="SMART" id="SM01019">
    <property type="entry name" value="B3"/>
    <property type="match status" value="1"/>
</dbReference>
<dbReference type="InterPro" id="IPR032675">
    <property type="entry name" value="LRR_dom_sf"/>
</dbReference>
<keyword evidence="6" id="KW-0539">Nucleus</keyword>
<keyword evidence="10" id="KW-1185">Reference proteome</keyword>
<dbReference type="CDD" id="cd10017">
    <property type="entry name" value="B3_DNA"/>
    <property type="match status" value="1"/>
</dbReference>
<evidence type="ECO:0000313" key="10">
    <source>
        <dbReference type="Proteomes" id="UP000596660"/>
    </source>
</evidence>
<dbReference type="GO" id="GO:0003677">
    <property type="term" value="F:DNA binding"/>
    <property type="evidence" value="ECO:0007669"/>
    <property type="project" value="UniProtKB-KW"/>
</dbReference>
<dbReference type="PANTHER" id="PTHR47186:SF24">
    <property type="entry name" value="DISEASE RESISTANCE RPP13-LIKE PROTEIN 1"/>
    <property type="match status" value="1"/>
</dbReference>
<evidence type="ECO:0000256" key="7">
    <source>
        <dbReference type="SAM" id="MobiDB-lite"/>
    </source>
</evidence>
<sequence>MDSGAHRRHRIMERSSRDRGSSSQQESIKKPAQLELLFCKELQKQDTTGFCSLADEYGSIFLAEQDRSGHVLFIDIQSKKVWGFYLEFSEDQSDYKYKFGKGWLQFAQAKGLTVGDSVTFYRQRATDLFFIDCLPKEPSVLDQISSSNQTTLTLLFDSPFLHYLSLFPEDHEIKRDTWIQLGQAAGLFADASLASIASSFEVYQSEGYLYPSRYDETTGKLWYKVTDLVPNHVTNSERTHLKIDLDVPLDSLCCEKSKFEHVTMWSFPSNVIPVLEKFINLRTLWFLNGHRSCVNHVPYDFFTSLKHLQILNLSCTKITELPCSIGHVRGLRYFDLSETLVKNLPETVCHLKELQTLKLKNCCGLITLPKDTTRLEKLQHLHLGVHTYLHCMPPWPWCTYSPLYIVAIRHWLQGSRPKHQGTAEEPGAQVDRKSAELTTRLLSACGRTQTSNTSRIIEHNDGIDDKVAFPKLKKFALISLLSLEEWKDVHKSDFPSLLKLELKDCPQLVTICSLSDMHSLQHLEISNCPLLQSLPEGRLPASVEELLIEDCPLLKHSCSKPDGEDWHKIEHVGSIWIDFEGISSR</sequence>
<keyword evidence="3" id="KW-0805">Transcription regulation</keyword>
<dbReference type="Gene3D" id="2.40.330.10">
    <property type="entry name" value="DNA-binding pseudobarrel domain"/>
    <property type="match status" value="1"/>
</dbReference>
<organism evidence="9 10">
    <name type="scientific">Chenopodium quinoa</name>
    <name type="common">Quinoa</name>
    <dbReference type="NCBI Taxonomy" id="63459"/>
    <lineage>
        <taxon>Eukaryota</taxon>
        <taxon>Viridiplantae</taxon>
        <taxon>Streptophyta</taxon>
        <taxon>Embryophyta</taxon>
        <taxon>Tracheophyta</taxon>
        <taxon>Spermatophyta</taxon>
        <taxon>Magnoliopsida</taxon>
        <taxon>eudicotyledons</taxon>
        <taxon>Gunneridae</taxon>
        <taxon>Pentapetalae</taxon>
        <taxon>Caryophyllales</taxon>
        <taxon>Chenopodiaceae</taxon>
        <taxon>Chenopodioideae</taxon>
        <taxon>Atripliceae</taxon>
        <taxon>Chenopodium</taxon>
    </lineage>
</organism>
<name>A0A803LT84_CHEQI</name>
<accession>A0A803LT84</accession>
<reference evidence="9" key="2">
    <citation type="submission" date="2021-03" db="UniProtKB">
        <authorList>
            <consortium name="EnsemblPlants"/>
        </authorList>
    </citation>
    <scope>IDENTIFICATION</scope>
</reference>
<dbReference type="Pfam" id="PF02362">
    <property type="entry name" value="B3"/>
    <property type="match status" value="1"/>
</dbReference>
<dbReference type="EnsemblPlants" id="AUR62018428-RA">
    <property type="protein sequence ID" value="AUR62018428-RA:cds"/>
    <property type="gene ID" value="AUR62018428"/>
</dbReference>
<dbReference type="Gramene" id="AUR62018428-RA">
    <property type="protein sequence ID" value="AUR62018428-RA:cds"/>
    <property type="gene ID" value="AUR62018428"/>
</dbReference>
<evidence type="ECO:0000256" key="2">
    <source>
        <dbReference type="ARBA" id="ARBA00022737"/>
    </source>
</evidence>
<dbReference type="InterPro" id="IPR003340">
    <property type="entry name" value="B3_DNA-bd"/>
</dbReference>
<dbReference type="InterPro" id="IPR015300">
    <property type="entry name" value="DNA-bd_pseudobarrel_sf"/>
</dbReference>
<evidence type="ECO:0000256" key="1">
    <source>
        <dbReference type="ARBA" id="ARBA00004123"/>
    </source>
</evidence>
<dbReference type="SUPFAM" id="SSF52058">
    <property type="entry name" value="L domain-like"/>
    <property type="match status" value="1"/>
</dbReference>
<protein>
    <recommendedName>
        <fullName evidence="8">TF-B3 domain-containing protein</fullName>
    </recommendedName>
</protein>
<dbReference type="PANTHER" id="PTHR47186">
    <property type="entry name" value="LEUCINE-RICH REPEAT-CONTAINING PROTEIN 57"/>
    <property type="match status" value="1"/>
</dbReference>
<evidence type="ECO:0000259" key="8">
    <source>
        <dbReference type="PROSITE" id="PS50863"/>
    </source>
</evidence>
<dbReference type="PROSITE" id="PS50863">
    <property type="entry name" value="B3"/>
    <property type="match status" value="1"/>
</dbReference>
<dbReference type="Gene3D" id="3.80.10.10">
    <property type="entry name" value="Ribonuclease Inhibitor"/>
    <property type="match status" value="2"/>
</dbReference>
<evidence type="ECO:0000256" key="4">
    <source>
        <dbReference type="ARBA" id="ARBA00023125"/>
    </source>
</evidence>
<proteinExistence type="predicted"/>
<evidence type="ECO:0000256" key="5">
    <source>
        <dbReference type="ARBA" id="ARBA00023163"/>
    </source>
</evidence>
<dbReference type="Pfam" id="PF23598">
    <property type="entry name" value="LRR_14"/>
    <property type="match status" value="1"/>
</dbReference>
<feature type="region of interest" description="Disordered" evidence="7">
    <location>
        <begin position="1"/>
        <end position="28"/>
    </location>
</feature>
<dbReference type="Proteomes" id="UP000596660">
    <property type="component" value="Unplaced"/>
</dbReference>
<dbReference type="AlphaFoldDB" id="A0A803LT84"/>
<feature type="compositionally biased region" description="Basic residues" evidence="7">
    <location>
        <begin position="1"/>
        <end position="11"/>
    </location>
</feature>
<evidence type="ECO:0000313" key="9">
    <source>
        <dbReference type="EnsemblPlants" id="AUR62018428-RA:cds"/>
    </source>
</evidence>
<reference evidence="9" key="1">
    <citation type="journal article" date="2017" name="Nature">
        <title>The genome of Chenopodium quinoa.</title>
        <authorList>
            <person name="Jarvis D.E."/>
            <person name="Ho Y.S."/>
            <person name="Lightfoot D.J."/>
            <person name="Schmoeckel S.M."/>
            <person name="Li B."/>
            <person name="Borm T.J.A."/>
            <person name="Ohyanagi H."/>
            <person name="Mineta K."/>
            <person name="Michell C.T."/>
            <person name="Saber N."/>
            <person name="Kharbatia N.M."/>
            <person name="Rupper R.R."/>
            <person name="Sharp A.R."/>
            <person name="Dally N."/>
            <person name="Boughton B.A."/>
            <person name="Woo Y.H."/>
            <person name="Gao G."/>
            <person name="Schijlen E.G.W.M."/>
            <person name="Guo X."/>
            <person name="Momin A.A."/>
            <person name="Negrao S."/>
            <person name="Al-Babili S."/>
            <person name="Gehring C."/>
            <person name="Roessner U."/>
            <person name="Jung C."/>
            <person name="Murphy K."/>
            <person name="Arold S.T."/>
            <person name="Gojobori T."/>
            <person name="van der Linden C.G."/>
            <person name="van Loo E.N."/>
            <person name="Jellen E.N."/>
            <person name="Maughan P.J."/>
            <person name="Tester M."/>
        </authorList>
    </citation>
    <scope>NUCLEOTIDE SEQUENCE [LARGE SCALE GENOMIC DNA]</scope>
    <source>
        <strain evidence="9">cv. PI 614886</strain>
    </source>
</reference>
<dbReference type="InterPro" id="IPR055414">
    <property type="entry name" value="LRR_R13L4/SHOC2-like"/>
</dbReference>
<keyword evidence="5" id="KW-0804">Transcription</keyword>
<dbReference type="GO" id="GO:0005634">
    <property type="term" value="C:nucleus"/>
    <property type="evidence" value="ECO:0007669"/>
    <property type="project" value="UniProtKB-SubCell"/>
</dbReference>